<name>A0A0P0FMN1_BACT4</name>
<dbReference type="GeneID" id="60927213"/>
<dbReference type="Pfam" id="PF00027">
    <property type="entry name" value="cNMP_binding"/>
    <property type="match status" value="1"/>
</dbReference>
<evidence type="ECO:0000313" key="4">
    <source>
        <dbReference type="EMBL" id="MDC2234318.1"/>
    </source>
</evidence>
<dbReference type="KEGG" id="btho:Btheta7330_02867"/>
<reference evidence="5 6" key="1">
    <citation type="journal article" date="2019" name="Nat. Med.">
        <title>A library of human gut bacterial isolates paired with longitudinal multiomics data enables mechanistic microbiome research.</title>
        <authorList>
            <person name="Poyet M."/>
            <person name="Groussin M."/>
            <person name="Gibbons S.M."/>
            <person name="Avila-Pacheco J."/>
            <person name="Jiang X."/>
            <person name="Kearney S.M."/>
            <person name="Perrotta A.R."/>
            <person name="Berdy B."/>
            <person name="Zhao S."/>
            <person name="Lieberman T.D."/>
            <person name="Swanson P.K."/>
            <person name="Smith M."/>
            <person name="Roesemann S."/>
            <person name="Alexander J.E."/>
            <person name="Rich S.A."/>
            <person name="Livny J."/>
            <person name="Vlamakis H."/>
            <person name="Clish C."/>
            <person name="Bullock K."/>
            <person name="Deik A."/>
            <person name="Scott J."/>
            <person name="Pierce K.A."/>
            <person name="Xavier R.J."/>
            <person name="Alm E.J."/>
        </authorList>
    </citation>
    <scope>NUCLEOTIDE SEQUENCE [LARGE SCALE GENOMIC DNA]</scope>
    <source>
        <strain evidence="3 5">BIOML-A162</strain>
        <strain evidence="2 6">BIOML-A188</strain>
    </source>
</reference>
<gene>
    <name evidence="3" type="ORF">GAN91_15035</name>
    <name evidence="2" type="ORF">GAO51_20540</name>
    <name evidence="4" type="ORF">PO127_00985</name>
</gene>
<dbReference type="Gene3D" id="2.60.120.10">
    <property type="entry name" value="Jelly Rolls"/>
    <property type="match status" value="1"/>
</dbReference>
<proteinExistence type="predicted"/>
<comment type="caution">
    <text evidence="4">The sequence shown here is derived from an EMBL/GenBank/DDBJ whole genome shotgun (WGS) entry which is preliminary data.</text>
</comment>
<dbReference type="EMBL" id="WCRY01000014">
    <property type="protein sequence ID" value="KAB4480370.1"/>
    <property type="molecule type" value="Genomic_DNA"/>
</dbReference>
<protein>
    <submittedName>
        <fullName evidence="4">Crp/Fnr family transcriptional regulator</fullName>
    </submittedName>
</protein>
<feature type="domain" description="Cyclic nucleotide-binding" evidence="1">
    <location>
        <begin position="35"/>
        <end position="122"/>
    </location>
</feature>
<dbReference type="InterPro" id="IPR018490">
    <property type="entry name" value="cNMP-bd_dom_sf"/>
</dbReference>
<dbReference type="InterPro" id="IPR000595">
    <property type="entry name" value="cNMP-bd_dom"/>
</dbReference>
<dbReference type="AlphaFoldDB" id="A0A0P0FMN1"/>
<evidence type="ECO:0000313" key="7">
    <source>
        <dbReference type="Proteomes" id="UP001217776"/>
    </source>
</evidence>
<sequence>MDTLLRETVNTVVNSRFPEMSIEGRRQIESILIREEYPKGVIALNEGEVAHELVFVGKGMLRQYYYKNGKDVTEHFSYEGCILMCIESLLKQVPTRLIIETLEPAVIYLFPYDKMMQLTKQNWEINMFYRKILEYSLIVSQTKADSWRFESARERYNLLLETHPEIIKRAPLAHIASYLLMTPETLSRVRSGVL</sequence>
<dbReference type="EMBL" id="WCSY01000022">
    <property type="protein sequence ID" value="KAB4308199.1"/>
    <property type="molecule type" value="Genomic_DNA"/>
</dbReference>
<dbReference type="Proteomes" id="UP000436858">
    <property type="component" value="Unassembled WGS sequence"/>
</dbReference>
<dbReference type="SUPFAM" id="SSF51206">
    <property type="entry name" value="cAMP-binding domain-like"/>
    <property type="match status" value="1"/>
</dbReference>
<evidence type="ECO:0000313" key="2">
    <source>
        <dbReference type="EMBL" id="KAB4308199.1"/>
    </source>
</evidence>
<dbReference type="Proteomes" id="UP001217776">
    <property type="component" value="Unassembled WGS sequence"/>
</dbReference>
<dbReference type="OMA" id="QLMHKEN"/>
<dbReference type="DNASU" id="1073668"/>
<dbReference type="EMBL" id="JAQNVG010000001">
    <property type="protein sequence ID" value="MDC2234318.1"/>
    <property type="molecule type" value="Genomic_DNA"/>
</dbReference>
<evidence type="ECO:0000259" key="1">
    <source>
        <dbReference type="Pfam" id="PF00027"/>
    </source>
</evidence>
<accession>C6IF14</accession>
<evidence type="ECO:0000313" key="3">
    <source>
        <dbReference type="EMBL" id="KAB4480370.1"/>
    </source>
</evidence>
<accession>A0A0P0FMN1</accession>
<dbReference type="InterPro" id="IPR014710">
    <property type="entry name" value="RmlC-like_jellyroll"/>
</dbReference>
<dbReference type="Proteomes" id="UP000440614">
    <property type="component" value="Unassembled WGS sequence"/>
</dbReference>
<dbReference type="RefSeq" id="WP_008765993.1">
    <property type="nucleotide sequence ID" value="NZ_BAABXH010000002.1"/>
</dbReference>
<reference evidence="4" key="2">
    <citation type="submission" date="2022-10" db="EMBL/GenBank/DDBJ databases">
        <title>Human gut microbiome strain richness.</title>
        <authorList>
            <person name="Chen-Liaw A."/>
        </authorList>
    </citation>
    <scope>NUCLEOTIDE SEQUENCE</scope>
    <source>
        <strain evidence="4">1001283st1_A3_1001283B150304_161114</strain>
    </source>
</reference>
<evidence type="ECO:0000313" key="6">
    <source>
        <dbReference type="Proteomes" id="UP000440614"/>
    </source>
</evidence>
<evidence type="ECO:0000313" key="5">
    <source>
        <dbReference type="Proteomes" id="UP000436858"/>
    </source>
</evidence>
<organism evidence="4 7">
    <name type="scientific">Bacteroides thetaiotaomicron</name>
    <dbReference type="NCBI Taxonomy" id="818"/>
    <lineage>
        <taxon>Bacteria</taxon>
        <taxon>Pseudomonadati</taxon>
        <taxon>Bacteroidota</taxon>
        <taxon>Bacteroidia</taxon>
        <taxon>Bacteroidales</taxon>
        <taxon>Bacteroidaceae</taxon>
        <taxon>Bacteroides</taxon>
    </lineage>
</organism>